<name>G4RBJ5_PELHB</name>
<evidence type="ECO:0000313" key="2">
    <source>
        <dbReference type="EMBL" id="AEQ52671.1"/>
    </source>
</evidence>
<sequence>MLSGDQTDFAIAMGFAKRAGNAERMLQRTGSQVNQLVTAHRAALRRIEHLERELERERAARLAAEINAERRH</sequence>
<dbReference type="AlphaFoldDB" id="G4RBJ5"/>
<keyword evidence="3" id="KW-1185">Reference proteome</keyword>
<gene>
    <name evidence="2" type="ordered locus">KKY_2663</name>
</gene>
<accession>G4RBJ5</accession>
<dbReference type="EMBL" id="CP003075">
    <property type="protein sequence ID" value="AEQ52671.1"/>
    <property type="molecule type" value="Genomic_DNA"/>
</dbReference>
<protein>
    <submittedName>
        <fullName evidence="2">Uncharacterized protein</fullName>
    </submittedName>
</protein>
<evidence type="ECO:0000313" key="3">
    <source>
        <dbReference type="Proteomes" id="UP000008850"/>
    </source>
</evidence>
<organism evidence="2 3">
    <name type="scientific">Pelagibacterium halotolerans (strain DSM 22347 / JCM 15775 / CGMCC 1.7692 / B2)</name>
    <dbReference type="NCBI Taxonomy" id="1082931"/>
    <lineage>
        <taxon>Bacteria</taxon>
        <taxon>Pseudomonadati</taxon>
        <taxon>Pseudomonadota</taxon>
        <taxon>Alphaproteobacteria</taxon>
        <taxon>Hyphomicrobiales</taxon>
        <taxon>Devosiaceae</taxon>
        <taxon>Pelagibacterium</taxon>
    </lineage>
</organism>
<dbReference type="HOGENOM" id="CLU_2718747_0_0_5"/>
<dbReference type="KEGG" id="phl:KKY_2663"/>
<proteinExistence type="predicted"/>
<feature type="coiled-coil region" evidence="1">
    <location>
        <begin position="33"/>
        <end position="67"/>
    </location>
</feature>
<keyword evidence="1" id="KW-0175">Coiled coil</keyword>
<evidence type="ECO:0000256" key="1">
    <source>
        <dbReference type="SAM" id="Coils"/>
    </source>
</evidence>
<reference evidence="2 3" key="1">
    <citation type="journal article" date="2012" name="J. Bacteriol.">
        <title>Complete genome sequence of Pelagibacterium halotolerans B2T.</title>
        <authorList>
            <person name="Huo Y.Y."/>
            <person name="Cheng H."/>
            <person name="Han X.F."/>
            <person name="Jiang X.W."/>
            <person name="Sun C."/>
            <person name="Zhang X.Q."/>
            <person name="Zhu X.F."/>
            <person name="Liu Y.F."/>
            <person name="Li P.F."/>
            <person name="Ni P.X."/>
            <person name="Wu M."/>
        </authorList>
    </citation>
    <scope>NUCLEOTIDE SEQUENCE [LARGE SCALE GENOMIC DNA]</scope>
    <source>
        <strain evidence="3">DSM 22347 / JCM 15775 / CGMCC 1.7692 / B2</strain>
    </source>
</reference>
<dbReference type="RefSeq" id="WP_014131820.1">
    <property type="nucleotide sequence ID" value="NC_016078.1"/>
</dbReference>
<dbReference type="Proteomes" id="UP000008850">
    <property type="component" value="Chromosome"/>
</dbReference>